<dbReference type="EMBL" id="WWNR01000006">
    <property type="protein sequence ID" value="MZQ89683.1"/>
    <property type="molecule type" value="Genomic_DNA"/>
</dbReference>
<proteinExistence type="inferred from homology"/>
<organism evidence="13 14">
    <name type="scientific">Frigidibacter albus</name>
    <dbReference type="NCBI Taxonomy" id="1465486"/>
    <lineage>
        <taxon>Bacteria</taxon>
        <taxon>Pseudomonadati</taxon>
        <taxon>Pseudomonadota</taxon>
        <taxon>Alphaproteobacteria</taxon>
        <taxon>Rhodobacterales</taxon>
        <taxon>Paracoccaceae</taxon>
        <taxon>Frigidibacter</taxon>
    </lineage>
</organism>
<dbReference type="GO" id="GO:0005886">
    <property type="term" value="C:plasma membrane"/>
    <property type="evidence" value="ECO:0007669"/>
    <property type="project" value="UniProtKB-SubCell"/>
</dbReference>
<sequence>MRLRLGQGKRLPLTKRVVYTKPDLRCCHEAEPMTAPPGMPEPETAPPTGQVADAVRGNWVDHTAPAWSRPWLRLSRADRPVGTWLLLIPCWWGLALAAAADAPRWSDLWIALACAMGAFLMRGAGCTWNDITDRHIDAAVARTRSRPIPSGQVTAKGAAVWMAAQALVAAAILFTFNGFAIALGIAALIPVAIYPFAKRFTWWPQVFLGLAFNWGALLGWAAHAGSLSWPPVLLYVAGIAWTLFYDTIYAHQDKEDDALIGVKSTARLFGTHTPRWLALFMVLTVSLIGLAVLIALLPQAGPLALLLGLAAAWAMGWHLLWQMRRLDIDDPARCLHLFRSNRDAGLITTLFLAAAALV</sequence>
<evidence type="ECO:0000256" key="7">
    <source>
        <dbReference type="ARBA" id="ARBA00022688"/>
    </source>
</evidence>
<dbReference type="UniPathway" id="UPA00232"/>
<dbReference type="FunFam" id="1.20.120.1780:FF:000001">
    <property type="entry name" value="4-hydroxybenzoate octaprenyltransferase"/>
    <property type="match status" value="1"/>
</dbReference>
<evidence type="ECO:0000313" key="14">
    <source>
        <dbReference type="Proteomes" id="UP000477083"/>
    </source>
</evidence>
<keyword evidence="7 11" id="KW-0831">Ubiquinone biosynthesis</keyword>
<dbReference type="Gene3D" id="1.10.357.140">
    <property type="entry name" value="UbiA prenyltransferase"/>
    <property type="match status" value="1"/>
</dbReference>
<keyword evidence="4 11" id="KW-1003">Cell membrane</keyword>
<comment type="similarity">
    <text evidence="3 11">Belongs to the UbiA prenyltransferase family.</text>
</comment>
<feature type="transmembrane region" description="Helical" evidence="11">
    <location>
        <begin position="81"/>
        <end position="102"/>
    </location>
</feature>
<dbReference type="GO" id="GO:0008412">
    <property type="term" value="F:4-hydroxybenzoate polyprenyltransferase activity"/>
    <property type="evidence" value="ECO:0007669"/>
    <property type="project" value="UniProtKB-UniRule"/>
</dbReference>
<comment type="pathway">
    <text evidence="11">Cofactor biosynthesis; ubiquinone biosynthesis.</text>
</comment>
<dbReference type="PANTHER" id="PTHR11048:SF28">
    <property type="entry name" value="4-HYDROXYBENZOATE POLYPRENYLTRANSFERASE, MITOCHONDRIAL"/>
    <property type="match status" value="1"/>
</dbReference>
<dbReference type="Pfam" id="PF01040">
    <property type="entry name" value="UbiA"/>
    <property type="match status" value="1"/>
</dbReference>
<protein>
    <recommendedName>
        <fullName evidence="11 12">4-hydroxybenzoate octaprenyltransferase</fullName>
        <ecNumber evidence="11 12">2.5.1.39</ecNumber>
    </recommendedName>
    <alternativeName>
        <fullName evidence="11">4-HB polyprenyltransferase</fullName>
    </alternativeName>
</protein>
<keyword evidence="11" id="KW-0460">Magnesium</keyword>
<evidence type="ECO:0000313" key="13">
    <source>
        <dbReference type="EMBL" id="MZQ89683.1"/>
    </source>
</evidence>
<feature type="transmembrane region" description="Helical" evidence="11">
    <location>
        <begin position="276"/>
        <end position="297"/>
    </location>
</feature>
<evidence type="ECO:0000256" key="6">
    <source>
        <dbReference type="ARBA" id="ARBA00022679"/>
    </source>
</evidence>
<gene>
    <name evidence="11" type="primary">ubiA</name>
    <name evidence="13" type="ORF">GS660_11325</name>
</gene>
<accession>A0A6L8VHI9</accession>
<dbReference type="OrthoDB" id="9782418at2"/>
<keyword evidence="8 11" id="KW-0812">Transmembrane</keyword>
<dbReference type="EC" id="2.5.1.39" evidence="11 12"/>
<dbReference type="Proteomes" id="UP000477083">
    <property type="component" value="Unassembled WGS sequence"/>
</dbReference>
<comment type="cofactor">
    <cofactor evidence="1 11">
        <name>Mg(2+)</name>
        <dbReference type="ChEBI" id="CHEBI:18420"/>
    </cofactor>
</comment>
<feature type="transmembrane region" description="Helical" evidence="11">
    <location>
        <begin position="228"/>
        <end position="245"/>
    </location>
</feature>
<keyword evidence="6 11" id="KW-0808">Transferase</keyword>
<evidence type="ECO:0000256" key="5">
    <source>
        <dbReference type="ARBA" id="ARBA00022519"/>
    </source>
</evidence>
<keyword evidence="5 11" id="KW-0997">Cell inner membrane</keyword>
<dbReference type="InterPro" id="IPR039653">
    <property type="entry name" value="Prenyltransferase"/>
</dbReference>
<dbReference type="FunFam" id="1.10.357.140:FF:000008">
    <property type="entry name" value="4-hydroxybenzoate octaprenyltransferase"/>
    <property type="match status" value="1"/>
</dbReference>
<evidence type="ECO:0000256" key="9">
    <source>
        <dbReference type="ARBA" id="ARBA00022989"/>
    </source>
</evidence>
<keyword evidence="10 11" id="KW-0472">Membrane</keyword>
<comment type="subcellular location">
    <subcellularLocation>
        <location evidence="11">Cell inner membrane</location>
        <topology evidence="11">Multi-pass membrane protein</topology>
    </subcellularLocation>
    <subcellularLocation>
        <location evidence="2">Membrane</location>
        <topology evidence="2">Multi-pass membrane protein</topology>
    </subcellularLocation>
</comment>
<comment type="catalytic activity">
    <reaction evidence="11">
        <text>all-trans-octaprenyl diphosphate + 4-hydroxybenzoate = 4-hydroxy-3-(all-trans-octaprenyl)benzoate + diphosphate</text>
        <dbReference type="Rhea" id="RHEA:27782"/>
        <dbReference type="ChEBI" id="CHEBI:1617"/>
        <dbReference type="ChEBI" id="CHEBI:17879"/>
        <dbReference type="ChEBI" id="CHEBI:33019"/>
        <dbReference type="ChEBI" id="CHEBI:57711"/>
        <dbReference type="EC" id="2.5.1.39"/>
    </reaction>
</comment>
<dbReference type="GO" id="GO:0006744">
    <property type="term" value="P:ubiquinone biosynthetic process"/>
    <property type="evidence" value="ECO:0007669"/>
    <property type="project" value="UniProtKB-UniRule"/>
</dbReference>
<dbReference type="InterPro" id="IPR044878">
    <property type="entry name" value="UbiA_sf"/>
</dbReference>
<feature type="transmembrane region" description="Helical" evidence="11">
    <location>
        <begin position="179"/>
        <end position="197"/>
    </location>
</feature>
<dbReference type="InterPro" id="IPR000537">
    <property type="entry name" value="UbiA_prenyltransferase"/>
</dbReference>
<dbReference type="CDD" id="cd13959">
    <property type="entry name" value="PT_UbiA_COQ2"/>
    <property type="match status" value="1"/>
</dbReference>
<dbReference type="InterPro" id="IPR006370">
    <property type="entry name" value="HB_polyprenyltransferase-like"/>
</dbReference>
<evidence type="ECO:0000256" key="1">
    <source>
        <dbReference type="ARBA" id="ARBA00001946"/>
    </source>
</evidence>
<dbReference type="PANTHER" id="PTHR11048">
    <property type="entry name" value="PRENYLTRANSFERASES"/>
    <property type="match status" value="1"/>
</dbReference>
<comment type="function">
    <text evidence="11">Catalyzes the prenylation of para-hydroxybenzoate (PHB) with an all-trans polyprenyl group. Mediates the second step in the final reaction sequence of ubiquinone-8 (UQ-8) biosynthesis, which is the condensation of the polyisoprenoid side chain with PHB, generating the first membrane-bound Q intermediate 3-octaprenyl-4-hydroxybenzoate.</text>
</comment>
<dbReference type="Gene3D" id="1.20.120.1780">
    <property type="entry name" value="UbiA prenyltransferase"/>
    <property type="match status" value="1"/>
</dbReference>
<evidence type="ECO:0000256" key="12">
    <source>
        <dbReference type="NCBIfam" id="TIGR01474"/>
    </source>
</evidence>
<evidence type="ECO:0000256" key="2">
    <source>
        <dbReference type="ARBA" id="ARBA00004141"/>
    </source>
</evidence>
<dbReference type="InterPro" id="IPR030470">
    <property type="entry name" value="UbiA_prenylTrfase_CS"/>
</dbReference>
<name>A0A6L8VHI9_9RHOB</name>
<evidence type="ECO:0000256" key="11">
    <source>
        <dbReference type="HAMAP-Rule" id="MF_01635"/>
    </source>
</evidence>
<evidence type="ECO:0000256" key="4">
    <source>
        <dbReference type="ARBA" id="ARBA00022475"/>
    </source>
</evidence>
<dbReference type="PROSITE" id="PS00943">
    <property type="entry name" value="UBIA"/>
    <property type="match status" value="1"/>
</dbReference>
<reference evidence="13 14" key="1">
    <citation type="submission" date="2020-01" db="EMBL/GenBank/DDBJ databases">
        <title>Frigidibacter albus SP32T (=CGMCC 1.13995T).</title>
        <authorList>
            <person name="Liao X."/>
        </authorList>
    </citation>
    <scope>NUCLEOTIDE SEQUENCE [LARGE SCALE GENOMIC DNA]</scope>
    <source>
        <strain evidence="13 14">SP32</strain>
    </source>
</reference>
<comment type="caution">
    <text evidence="13">The sequence shown here is derived from an EMBL/GenBank/DDBJ whole genome shotgun (WGS) entry which is preliminary data.</text>
</comment>
<keyword evidence="9 11" id="KW-1133">Transmembrane helix</keyword>
<dbReference type="AlphaFoldDB" id="A0A6L8VHI9"/>
<evidence type="ECO:0000256" key="8">
    <source>
        <dbReference type="ARBA" id="ARBA00022692"/>
    </source>
</evidence>
<feature type="transmembrane region" description="Helical" evidence="11">
    <location>
        <begin position="303"/>
        <end position="321"/>
    </location>
</feature>
<dbReference type="HAMAP" id="MF_01635">
    <property type="entry name" value="UbiA"/>
    <property type="match status" value="1"/>
</dbReference>
<dbReference type="NCBIfam" id="TIGR01474">
    <property type="entry name" value="ubiA_proteo"/>
    <property type="match status" value="1"/>
</dbReference>
<feature type="transmembrane region" description="Helical" evidence="11">
    <location>
        <begin position="202"/>
        <end position="222"/>
    </location>
</feature>
<evidence type="ECO:0000256" key="10">
    <source>
        <dbReference type="ARBA" id="ARBA00023136"/>
    </source>
</evidence>
<evidence type="ECO:0000256" key="3">
    <source>
        <dbReference type="ARBA" id="ARBA00005985"/>
    </source>
</evidence>
<keyword evidence="14" id="KW-1185">Reference proteome</keyword>